<dbReference type="InterPro" id="IPR050469">
    <property type="entry name" value="Diguanylate_Cyclase"/>
</dbReference>
<keyword evidence="1" id="KW-1133">Transmembrane helix</keyword>
<dbReference type="RefSeq" id="WP_301143513.1">
    <property type="nucleotide sequence ID" value="NZ_JAUHQA010000001.1"/>
</dbReference>
<dbReference type="GO" id="GO:0052621">
    <property type="term" value="F:diguanylate cyclase activity"/>
    <property type="evidence" value="ECO:0007669"/>
    <property type="project" value="UniProtKB-EC"/>
</dbReference>
<feature type="transmembrane region" description="Helical" evidence="1">
    <location>
        <begin position="61"/>
        <end position="80"/>
    </location>
</feature>
<evidence type="ECO:0000313" key="3">
    <source>
        <dbReference type="EMBL" id="MDN4481769.1"/>
    </source>
</evidence>
<keyword evidence="3" id="KW-0548">Nucleotidyltransferase</keyword>
<gene>
    <name evidence="3" type="ORF">QQX02_12635</name>
</gene>
<feature type="transmembrane region" description="Helical" evidence="1">
    <location>
        <begin position="6"/>
        <end position="25"/>
    </location>
</feature>
<feature type="transmembrane region" description="Helical" evidence="1">
    <location>
        <begin position="162"/>
        <end position="185"/>
    </location>
</feature>
<feature type="transmembrane region" description="Helical" evidence="1">
    <location>
        <begin position="37"/>
        <end position="55"/>
    </location>
</feature>
<dbReference type="CDD" id="cd01949">
    <property type="entry name" value="GGDEF"/>
    <property type="match status" value="1"/>
</dbReference>
<keyword evidence="1" id="KW-0812">Transmembrane</keyword>
<dbReference type="Proteomes" id="UP001172708">
    <property type="component" value="Unassembled WGS sequence"/>
</dbReference>
<comment type="caution">
    <text evidence="3">The sequence shown here is derived from an EMBL/GenBank/DDBJ whole genome shotgun (WGS) entry which is preliminary data.</text>
</comment>
<dbReference type="SUPFAM" id="SSF55073">
    <property type="entry name" value="Nucleotide cyclase"/>
    <property type="match status" value="1"/>
</dbReference>
<protein>
    <submittedName>
        <fullName evidence="3">GGDEF domain-containing protein</fullName>
        <ecNumber evidence="3">2.7.7.65</ecNumber>
    </submittedName>
</protein>
<keyword evidence="4" id="KW-1185">Reference proteome</keyword>
<dbReference type="SMART" id="SM00267">
    <property type="entry name" value="GGDEF"/>
    <property type="match status" value="1"/>
</dbReference>
<name>A0ABT8GK02_9MICO</name>
<keyword evidence="1" id="KW-0472">Membrane</keyword>
<evidence type="ECO:0000313" key="4">
    <source>
        <dbReference type="Proteomes" id="UP001172708"/>
    </source>
</evidence>
<feature type="domain" description="GGDEF" evidence="2">
    <location>
        <begin position="261"/>
        <end position="390"/>
    </location>
</feature>
<dbReference type="InterPro" id="IPR000160">
    <property type="entry name" value="GGDEF_dom"/>
</dbReference>
<organism evidence="3 4">
    <name type="scientific">Demequina muriae</name>
    <dbReference type="NCBI Taxonomy" id="3051664"/>
    <lineage>
        <taxon>Bacteria</taxon>
        <taxon>Bacillati</taxon>
        <taxon>Actinomycetota</taxon>
        <taxon>Actinomycetes</taxon>
        <taxon>Micrococcales</taxon>
        <taxon>Demequinaceae</taxon>
        <taxon>Demequina</taxon>
    </lineage>
</organism>
<dbReference type="InterPro" id="IPR029787">
    <property type="entry name" value="Nucleotide_cyclase"/>
</dbReference>
<dbReference type="PANTHER" id="PTHR45138:SF9">
    <property type="entry name" value="DIGUANYLATE CYCLASE DGCM-RELATED"/>
    <property type="match status" value="1"/>
</dbReference>
<evidence type="ECO:0000259" key="2">
    <source>
        <dbReference type="PROSITE" id="PS50887"/>
    </source>
</evidence>
<dbReference type="EC" id="2.7.7.65" evidence="3"/>
<sequence>MLDIETLRVIQAAVAIVVFILVRFGSYRHTRSPYAGGWSWVVVLSAASSGSYFLIGTSLDVLAAPLGNGLGVASAGVTWATGRTLRNAAPRPWLVAAACAAVGIVSVIDGRTDGTIPGTPALLAGMALMFGLASKEIWALVLDPELQHSEAAIQRARPALRAMLAASTFLATFYTVRLVAFLALGPESPVYATWAGPQATTFVILVLLVVVTFTITELSRFEATTAWQVRASRDDLTHLLARHAFEEHYLRQITRPALRSGPSALVIADVDDFKSVNDGHGHDEGDRVLRCLGDALRDSLTDADVACRWGGDEFVVLLAGTDANRAQRALLDVNDAFARRAADGPSSPSISYGVAHVEGDQSLADALEQADGALLTAKRRGRAHIVIAQTVESG</sequence>
<dbReference type="PROSITE" id="PS50887">
    <property type="entry name" value="GGDEF"/>
    <property type="match status" value="1"/>
</dbReference>
<dbReference type="EMBL" id="JAUHQA010000001">
    <property type="protein sequence ID" value="MDN4481769.1"/>
    <property type="molecule type" value="Genomic_DNA"/>
</dbReference>
<dbReference type="NCBIfam" id="TIGR00254">
    <property type="entry name" value="GGDEF"/>
    <property type="match status" value="1"/>
</dbReference>
<feature type="transmembrane region" description="Helical" evidence="1">
    <location>
        <begin position="191"/>
        <end position="215"/>
    </location>
</feature>
<accession>A0ABT8GK02</accession>
<feature type="transmembrane region" description="Helical" evidence="1">
    <location>
        <begin position="120"/>
        <end position="141"/>
    </location>
</feature>
<evidence type="ECO:0000256" key="1">
    <source>
        <dbReference type="SAM" id="Phobius"/>
    </source>
</evidence>
<keyword evidence="3" id="KW-0808">Transferase</keyword>
<dbReference type="InterPro" id="IPR043128">
    <property type="entry name" value="Rev_trsase/Diguanyl_cyclase"/>
</dbReference>
<dbReference type="Pfam" id="PF00990">
    <property type="entry name" value="GGDEF"/>
    <property type="match status" value="1"/>
</dbReference>
<dbReference type="PANTHER" id="PTHR45138">
    <property type="entry name" value="REGULATORY COMPONENTS OF SENSORY TRANSDUCTION SYSTEM"/>
    <property type="match status" value="1"/>
</dbReference>
<reference evidence="3" key="1">
    <citation type="submission" date="2023-06" db="EMBL/GenBank/DDBJ databases">
        <title>Egi l300058.</title>
        <authorList>
            <person name="Gao L."/>
            <person name="Fang B.-Z."/>
            <person name="Li W.-J."/>
        </authorList>
    </citation>
    <scope>NUCLEOTIDE SEQUENCE</scope>
    <source>
        <strain evidence="3">EGI L300058</strain>
    </source>
</reference>
<dbReference type="Gene3D" id="3.30.70.270">
    <property type="match status" value="1"/>
</dbReference>
<feature type="transmembrane region" description="Helical" evidence="1">
    <location>
        <begin position="92"/>
        <end position="108"/>
    </location>
</feature>
<proteinExistence type="predicted"/>